<dbReference type="Pfam" id="PF04960">
    <property type="entry name" value="Glutaminase"/>
    <property type="match status" value="1"/>
</dbReference>
<dbReference type="AlphaFoldDB" id="A0A6S6SQ45"/>
<dbReference type="EMBL" id="CACVAX010000018">
    <property type="protein sequence ID" value="CAA6807650.1"/>
    <property type="molecule type" value="Genomic_DNA"/>
</dbReference>
<dbReference type="GO" id="GO:0006537">
    <property type="term" value="P:glutamate biosynthetic process"/>
    <property type="evidence" value="ECO:0007669"/>
    <property type="project" value="TreeGrafter"/>
</dbReference>
<evidence type="ECO:0000256" key="2">
    <source>
        <dbReference type="ARBA" id="ARBA00011881"/>
    </source>
</evidence>
<feature type="binding site" evidence="6">
    <location>
        <position position="76"/>
    </location>
    <ligand>
        <name>substrate</name>
    </ligand>
</feature>
<accession>A0A6S6SQ45</accession>
<dbReference type="HAMAP" id="MF_00313">
    <property type="entry name" value="Glutaminase"/>
    <property type="match status" value="1"/>
</dbReference>
<sequence length="320" mass="35633">MDKIPLFILDFTMQNYQQILEEIQLELQPYLHKGTVANYIPALSKVNPNQFAMSITLFDGTTYSVGCSQSRFSIQSISKVFTFTKALNIYRHNLYKKVGREPSGNPFNSLVQLEYEKGIPRNPFINAGAIVVTDALLTHYQKTEKTFENILTFIQEVSDNQNIGYDPMVWRSECEHGFRNLALANLMKSFGNLENEASSTVETYFKHCAITMNTQELARSILFLANHGIDPINGKKFITSDQAKRINAVMLTCGHYDASGDFAFHVGLPAKSGVGGGIVAVVPKKMGIAVFSPRLNSWGNSLLGTKALELFTAKTGFSIF</sequence>
<dbReference type="InterPro" id="IPR015868">
    <property type="entry name" value="Glutaminase"/>
</dbReference>
<dbReference type="EC" id="3.5.1.2" evidence="3 6"/>
<dbReference type="InterPro" id="IPR012338">
    <property type="entry name" value="Beta-lactam/transpept-like"/>
</dbReference>
<comment type="similarity">
    <text evidence="1 6">Belongs to the glutaminase family.</text>
</comment>
<gene>
    <name evidence="6" type="primary">glsA</name>
    <name evidence="7" type="ORF">HELGO_WM3777</name>
</gene>
<evidence type="ECO:0000256" key="5">
    <source>
        <dbReference type="ARBA" id="ARBA00049534"/>
    </source>
</evidence>
<feature type="binding site" evidence="6">
    <location>
        <position position="204"/>
    </location>
    <ligand>
        <name>substrate</name>
    </ligand>
</feature>
<feature type="binding site" evidence="6">
    <location>
        <position position="180"/>
    </location>
    <ligand>
        <name>substrate</name>
    </ligand>
</feature>
<feature type="binding site" evidence="6">
    <location>
        <position position="173"/>
    </location>
    <ligand>
        <name>substrate</name>
    </ligand>
</feature>
<dbReference type="PANTHER" id="PTHR12544">
    <property type="entry name" value="GLUTAMINASE"/>
    <property type="match status" value="1"/>
</dbReference>
<organism evidence="7">
    <name type="scientific">uncultured Sulfurovum sp</name>
    <dbReference type="NCBI Taxonomy" id="269237"/>
    <lineage>
        <taxon>Bacteria</taxon>
        <taxon>Pseudomonadati</taxon>
        <taxon>Campylobacterota</taxon>
        <taxon>Epsilonproteobacteria</taxon>
        <taxon>Campylobacterales</taxon>
        <taxon>Sulfurovaceae</taxon>
        <taxon>Sulfurovum</taxon>
        <taxon>environmental samples</taxon>
    </lineage>
</organism>
<proteinExistence type="inferred from homology"/>
<keyword evidence="4 6" id="KW-0378">Hydrolase</keyword>
<keyword evidence="6" id="KW-0007">Acetylation</keyword>
<name>A0A6S6SQ45_9BACT</name>
<evidence type="ECO:0000256" key="3">
    <source>
        <dbReference type="ARBA" id="ARBA00012918"/>
    </source>
</evidence>
<feature type="binding site" evidence="6">
    <location>
        <position position="274"/>
    </location>
    <ligand>
        <name>substrate</name>
    </ligand>
</feature>
<dbReference type="NCBIfam" id="NF002133">
    <property type="entry name" value="PRK00971.1-2"/>
    <property type="match status" value="1"/>
</dbReference>
<comment type="subunit">
    <text evidence="2 6">Homotetramer.</text>
</comment>
<dbReference type="NCBIfam" id="TIGR03814">
    <property type="entry name" value="Gln_ase"/>
    <property type="match status" value="1"/>
</dbReference>
<feature type="binding site" evidence="6">
    <location>
        <position position="256"/>
    </location>
    <ligand>
        <name>substrate</name>
    </ligand>
</feature>
<dbReference type="PANTHER" id="PTHR12544:SF29">
    <property type="entry name" value="GLUTAMINASE"/>
    <property type="match status" value="1"/>
</dbReference>
<evidence type="ECO:0000256" key="1">
    <source>
        <dbReference type="ARBA" id="ARBA00011076"/>
    </source>
</evidence>
<dbReference type="GO" id="GO:0006543">
    <property type="term" value="P:L-glutamine catabolic process"/>
    <property type="evidence" value="ECO:0007669"/>
    <property type="project" value="TreeGrafter"/>
</dbReference>
<dbReference type="Gene3D" id="3.40.710.10">
    <property type="entry name" value="DD-peptidase/beta-lactamase superfamily"/>
    <property type="match status" value="1"/>
</dbReference>
<reference evidence="7" key="1">
    <citation type="submission" date="2020-01" db="EMBL/GenBank/DDBJ databases">
        <authorList>
            <person name="Meier V. D."/>
            <person name="Meier V D."/>
        </authorList>
    </citation>
    <scope>NUCLEOTIDE SEQUENCE</scope>
    <source>
        <strain evidence="7">HLG_WM_MAG_04</strain>
    </source>
</reference>
<dbReference type="NCBIfam" id="NF002132">
    <property type="entry name" value="PRK00971.1-1"/>
    <property type="match status" value="1"/>
</dbReference>
<evidence type="ECO:0000313" key="7">
    <source>
        <dbReference type="EMBL" id="CAA6807650.1"/>
    </source>
</evidence>
<dbReference type="GO" id="GO:0004359">
    <property type="term" value="F:glutaminase activity"/>
    <property type="evidence" value="ECO:0007669"/>
    <property type="project" value="UniProtKB-UniRule"/>
</dbReference>
<dbReference type="FunFam" id="3.40.710.10:FF:000005">
    <property type="entry name" value="Glutaminase"/>
    <property type="match status" value="1"/>
</dbReference>
<feature type="binding site" evidence="6">
    <location>
        <position position="126"/>
    </location>
    <ligand>
        <name>substrate</name>
    </ligand>
</feature>
<dbReference type="SUPFAM" id="SSF56601">
    <property type="entry name" value="beta-lactamase/transpeptidase-like"/>
    <property type="match status" value="1"/>
</dbReference>
<comment type="catalytic activity">
    <reaction evidence="5 6">
        <text>L-glutamine + H2O = L-glutamate + NH4(+)</text>
        <dbReference type="Rhea" id="RHEA:15889"/>
        <dbReference type="ChEBI" id="CHEBI:15377"/>
        <dbReference type="ChEBI" id="CHEBI:28938"/>
        <dbReference type="ChEBI" id="CHEBI:29985"/>
        <dbReference type="ChEBI" id="CHEBI:58359"/>
        <dbReference type="EC" id="3.5.1.2"/>
    </reaction>
</comment>
<evidence type="ECO:0000256" key="6">
    <source>
        <dbReference type="HAMAP-Rule" id="MF_00313"/>
    </source>
</evidence>
<protein>
    <recommendedName>
        <fullName evidence="3 6">Glutaminase</fullName>
        <ecNumber evidence="3 6">3.5.1.2</ecNumber>
    </recommendedName>
</protein>
<evidence type="ECO:0000256" key="4">
    <source>
        <dbReference type="ARBA" id="ARBA00022801"/>
    </source>
</evidence>